<evidence type="ECO:0000313" key="2">
    <source>
        <dbReference type="WBParaSite" id="EEL_0001036401-mRNA-1"/>
    </source>
</evidence>
<evidence type="ECO:0000313" key="1">
    <source>
        <dbReference type="Proteomes" id="UP000050640"/>
    </source>
</evidence>
<dbReference type="STRING" id="1147741.A0A0R3S6E2"/>
<protein>
    <submittedName>
        <fullName evidence="2">DDE_Tnp_1_7 domain-containing protein</fullName>
    </submittedName>
</protein>
<name>A0A0R3S6E2_9BILA</name>
<dbReference type="AlphaFoldDB" id="A0A0R3S6E2"/>
<sequence length="150" mass="17024">MISAMTVLYIYRFFRCSAFPNSHCGQLLMKQANDIVQICCLDRTVIVKLNYRACNNSDQLHACIGIQKKAIMMSLLILISDRIYGNDDLRAEWKRSNAELINGLIGMDLGKLTKAGKRSISPIAPNDEGVSNDQRFHANFKKLWSSQRHC</sequence>
<reference evidence="2" key="1">
    <citation type="submission" date="2017-02" db="UniProtKB">
        <authorList>
            <consortium name="WormBaseParasite"/>
        </authorList>
    </citation>
    <scope>IDENTIFICATION</scope>
</reference>
<proteinExistence type="predicted"/>
<organism evidence="1 2">
    <name type="scientific">Elaeophora elaphi</name>
    <dbReference type="NCBI Taxonomy" id="1147741"/>
    <lineage>
        <taxon>Eukaryota</taxon>
        <taxon>Metazoa</taxon>
        <taxon>Ecdysozoa</taxon>
        <taxon>Nematoda</taxon>
        <taxon>Chromadorea</taxon>
        <taxon>Rhabditida</taxon>
        <taxon>Spirurina</taxon>
        <taxon>Spiruromorpha</taxon>
        <taxon>Filarioidea</taxon>
        <taxon>Onchocercidae</taxon>
        <taxon>Elaeophora</taxon>
    </lineage>
</organism>
<dbReference type="Proteomes" id="UP000050640">
    <property type="component" value="Unplaced"/>
</dbReference>
<accession>A0A0R3S6E2</accession>
<dbReference type="WBParaSite" id="EEL_0001036401-mRNA-1">
    <property type="protein sequence ID" value="EEL_0001036401-mRNA-1"/>
    <property type="gene ID" value="EEL_0001036401"/>
</dbReference>
<keyword evidence="1" id="KW-1185">Reference proteome</keyword>